<evidence type="ECO:0000313" key="11">
    <source>
        <dbReference type="Proteomes" id="UP000186110"/>
    </source>
</evidence>
<dbReference type="STRING" id="1484693.RS694_12505"/>
<keyword evidence="10" id="KW-0966">Cell projection</keyword>
<dbReference type="KEGG" id="rsb:RS694_12505"/>
<accession>A0A1P8KBC9</accession>
<keyword evidence="6" id="KW-0472">Membrane</keyword>
<evidence type="ECO:0000256" key="7">
    <source>
        <dbReference type="ARBA" id="ARBA00023143"/>
    </source>
</evidence>
<feature type="chain" id="PRO_5010184373" evidence="9">
    <location>
        <begin position="26"/>
        <end position="230"/>
    </location>
</feature>
<dbReference type="PRINTS" id="PR01008">
    <property type="entry name" value="FLGLRINGFLGH"/>
</dbReference>
<proteinExistence type="inferred from homology"/>
<evidence type="ECO:0000313" key="10">
    <source>
        <dbReference type="EMBL" id="APW43265.1"/>
    </source>
</evidence>
<dbReference type="eggNOG" id="COG2063">
    <property type="taxonomic scope" value="Bacteria"/>
</dbReference>
<evidence type="ECO:0000256" key="3">
    <source>
        <dbReference type="ARBA" id="ARBA00004442"/>
    </source>
</evidence>
<sequence length="230" mass="23960">MNSNLPVRHLVALSLAVLLAGCANPSPTILQLPAIAAPIARPANVERVHTGSLFNPTSGSLYTGRQKARAVGDIVKVNISETLSASNTVKTDISRESALTSKGTGNANADSLLSPWLNQNDAASGSNTFKGNGTSKNDSKFTGQLATSVINVLANGNLVVAGERSIALQGNNSTLRFSGVVDPKDMADGNVIQSNDVVNARLEVVGQGDTSDAASRNWLQRVLNNSLAIW</sequence>
<dbReference type="GO" id="GO:0009427">
    <property type="term" value="C:bacterial-type flagellum basal body, distal rod, L ring"/>
    <property type="evidence" value="ECO:0007669"/>
    <property type="project" value="InterPro"/>
</dbReference>
<evidence type="ECO:0000256" key="6">
    <source>
        <dbReference type="ARBA" id="ARBA00023136"/>
    </source>
</evidence>
<gene>
    <name evidence="10" type="ORF">RS694_12505</name>
</gene>
<dbReference type="PANTHER" id="PTHR34933:SF1">
    <property type="entry name" value="FLAGELLAR L-RING PROTEIN"/>
    <property type="match status" value="1"/>
</dbReference>
<reference evidence="10 11" key="1">
    <citation type="submission" date="2017-01" db="EMBL/GenBank/DDBJ databases">
        <authorList>
            <person name="Mah S.A."/>
            <person name="Swanson W.J."/>
            <person name="Moy G.W."/>
            <person name="Vacquier V.D."/>
        </authorList>
    </citation>
    <scope>NUCLEOTIDE SEQUENCE [LARGE SCALE GENOMIC DNA]</scope>
    <source>
        <strain evidence="10 11">DSM 22694</strain>
    </source>
</reference>
<dbReference type="GO" id="GO:0071973">
    <property type="term" value="P:bacterial-type flagellum-dependent cell motility"/>
    <property type="evidence" value="ECO:0007669"/>
    <property type="project" value="InterPro"/>
</dbReference>
<keyword evidence="7" id="KW-0975">Bacterial flagellum</keyword>
<dbReference type="Proteomes" id="UP000186110">
    <property type="component" value="Chromosome"/>
</dbReference>
<dbReference type="GO" id="GO:0003774">
    <property type="term" value="F:cytoskeletal motor activity"/>
    <property type="evidence" value="ECO:0007669"/>
    <property type="project" value="InterPro"/>
</dbReference>
<dbReference type="PANTHER" id="PTHR34933">
    <property type="entry name" value="FLAGELLAR L-RING PROTEIN"/>
    <property type="match status" value="1"/>
</dbReference>
<evidence type="ECO:0000256" key="8">
    <source>
        <dbReference type="ARBA" id="ARBA00023237"/>
    </source>
</evidence>
<name>A0A1P8KBC9_9BURK</name>
<dbReference type="Pfam" id="PF02107">
    <property type="entry name" value="FlgH"/>
    <property type="match status" value="1"/>
</dbReference>
<keyword evidence="5 9" id="KW-0732">Signal</keyword>
<keyword evidence="11" id="KW-1185">Reference proteome</keyword>
<keyword evidence="8" id="KW-0998">Cell outer membrane</keyword>
<dbReference type="AlphaFoldDB" id="A0A1P8KBC9"/>
<organism evidence="10 11">
    <name type="scientific">Rhodoferax saidenbachensis</name>
    <dbReference type="NCBI Taxonomy" id="1484693"/>
    <lineage>
        <taxon>Bacteria</taxon>
        <taxon>Pseudomonadati</taxon>
        <taxon>Pseudomonadota</taxon>
        <taxon>Betaproteobacteria</taxon>
        <taxon>Burkholderiales</taxon>
        <taxon>Comamonadaceae</taxon>
        <taxon>Rhodoferax</taxon>
    </lineage>
</organism>
<comment type="similarity">
    <text evidence="4">Belongs to the FlgH family.</text>
</comment>
<comment type="function">
    <text evidence="1">Assembles around the rod to form the L-ring and probably protects the motor/basal body from shearing forces during rotation.</text>
</comment>
<dbReference type="InterPro" id="IPR000527">
    <property type="entry name" value="Flag_Lring"/>
</dbReference>
<evidence type="ECO:0000256" key="4">
    <source>
        <dbReference type="ARBA" id="ARBA00006929"/>
    </source>
</evidence>
<evidence type="ECO:0000256" key="5">
    <source>
        <dbReference type="ARBA" id="ARBA00022729"/>
    </source>
</evidence>
<dbReference type="RefSeq" id="WP_029708380.1">
    <property type="nucleotide sequence ID" value="NZ_CP019239.1"/>
</dbReference>
<comment type="subcellular location">
    <subcellularLocation>
        <location evidence="2">Bacterial flagellum basal body</location>
    </subcellularLocation>
    <subcellularLocation>
        <location evidence="3">Cell outer membrane</location>
    </subcellularLocation>
</comment>
<dbReference type="EMBL" id="CP019239">
    <property type="protein sequence ID" value="APW43265.1"/>
    <property type="molecule type" value="Genomic_DNA"/>
</dbReference>
<evidence type="ECO:0000256" key="1">
    <source>
        <dbReference type="ARBA" id="ARBA00002591"/>
    </source>
</evidence>
<feature type="signal peptide" evidence="9">
    <location>
        <begin position="1"/>
        <end position="25"/>
    </location>
</feature>
<dbReference type="GO" id="GO:0009279">
    <property type="term" value="C:cell outer membrane"/>
    <property type="evidence" value="ECO:0007669"/>
    <property type="project" value="UniProtKB-SubCell"/>
</dbReference>
<keyword evidence="10" id="KW-0969">Cilium</keyword>
<evidence type="ECO:0000256" key="9">
    <source>
        <dbReference type="SAM" id="SignalP"/>
    </source>
</evidence>
<evidence type="ECO:0000256" key="2">
    <source>
        <dbReference type="ARBA" id="ARBA00004117"/>
    </source>
</evidence>
<protein>
    <submittedName>
        <fullName evidence="10">Flagellar biosynthesis protein FlgH</fullName>
    </submittedName>
</protein>
<keyword evidence="10" id="KW-0282">Flagellum</keyword>